<organism evidence="3">
    <name type="scientific">Aegilops tauschii</name>
    <name type="common">Tausch's goatgrass</name>
    <name type="synonym">Aegilops squarrosa</name>
    <dbReference type="NCBI Taxonomy" id="37682"/>
    <lineage>
        <taxon>Eukaryota</taxon>
        <taxon>Viridiplantae</taxon>
        <taxon>Streptophyta</taxon>
        <taxon>Embryophyta</taxon>
        <taxon>Tracheophyta</taxon>
        <taxon>Spermatophyta</taxon>
        <taxon>Magnoliopsida</taxon>
        <taxon>Liliopsida</taxon>
        <taxon>Poales</taxon>
        <taxon>Poaceae</taxon>
        <taxon>BOP clade</taxon>
        <taxon>Pooideae</taxon>
        <taxon>Triticodae</taxon>
        <taxon>Triticeae</taxon>
        <taxon>Triticinae</taxon>
        <taxon>Aegilops</taxon>
    </lineage>
</organism>
<dbReference type="EnsemblPlants" id="EMT26333">
    <property type="protein sequence ID" value="EMT26333"/>
    <property type="gene ID" value="F775_24497"/>
</dbReference>
<dbReference type="SUPFAM" id="SSF54928">
    <property type="entry name" value="RNA-binding domain, RBD"/>
    <property type="match status" value="1"/>
</dbReference>
<dbReference type="CDD" id="cd00590">
    <property type="entry name" value="RRM_SF"/>
    <property type="match status" value="1"/>
</dbReference>
<dbReference type="Pfam" id="PF00314">
    <property type="entry name" value="Thaumatin"/>
    <property type="match status" value="1"/>
</dbReference>
<dbReference type="PROSITE" id="PS50102">
    <property type="entry name" value="RRM"/>
    <property type="match status" value="1"/>
</dbReference>
<dbReference type="InterPro" id="IPR000504">
    <property type="entry name" value="RRM_dom"/>
</dbReference>
<dbReference type="InterPro" id="IPR037176">
    <property type="entry name" value="Osmotin/thaumatin-like_sf"/>
</dbReference>
<keyword evidence="2" id="KW-0694">RNA-binding</keyword>
<dbReference type="GO" id="GO:0006952">
    <property type="term" value="P:defense response"/>
    <property type="evidence" value="ECO:0007669"/>
    <property type="project" value="UniProtKB-KW"/>
</dbReference>
<dbReference type="PANTHER" id="PTHR36309:SF3">
    <property type="entry name" value="RRM DOMAIN-CONTAINING PROTEIN"/>
    <property type="match status" value="1"/>
</dbReference>
<dbReference type="Gene3D" id="2.60.110.10">
    <property type="entry name" value="Thaumatin"/>
    <property type="match status" value="1"/>
</dbReference>
<dbReference type="InterPro" id="IPR001938">
    <property type="entry name" value="Thaumatin"/>
</dbReference>
<evidence type="ECO:0000256" key="2">
    <source>
        <dbReference type="PROSITE-ProRule" id="PRU00176"/>
    </source>
</evidence>
<dbReference type="PANTHER" id="PTHR36309">
    <property type="entry name" value="RNA-BINDING (RRM/RBD/RNP MOTIFS) FAMILY PROTEIN"/>
    <property type="match status" value="1"/>
</dbReference>
<protein>
    <submittedName>
        <fullName evidence="3">Thaumatin-like protein</fullName>
    </submittedName>
</protein>
<dbReference type="SMART" id="SM00205">
    <property type="entry name" value="THN"/>
    <property type="match status" value="1"/>
</dbReference>
<dbReference type="AlphaFoldDB" id="M8BX11"/>
<dbReference type="SUPFAM" id="SSF49870">
    <property type="entry name" value="Osmotin, thaumatin-like protein"/>
    <property type="match status" value="1"/>
</dbReference>
<dbReference type="InterPro" id="IPR035979">
    <property type="entry name" value="RBD_domain_sf"/>
</dbReference>
<dbReference type="PROSITE" id="PS51367">
    <property type="entry name" value="THAUMATIN_2"/>
    <property type="match status" value="1"/>
</dbReference>
<dbReference type="InterPro" id="IPR053316">
    <property type="entry name" value="Epigenetic_reg_gene_expr"/>
</dbReference>
<evidence type="ECO:0000313" key="3">
    <source>
        <dbReference type="EnsemblPlants" id="EMT26333"/>
    </source>
</evidence>
<evidence type="ECO:0000256" key="1">
    <source>
        <dbReference type="ARBA" id="ARBA00022821"/>
    </source>
</evidence>
<reference evidence="3" key="1">
    <citation type="submission" date="2015-06" db="UniProtKB">
        <authorList>
            <consortium name="EnsemblPlants"/>
        </authorList>
    </citation>
    <scope>IDENTIFICATION</scope>
</reference>
<keyword evidence="1" id="KW-0611">Plant defense</keyword>
<dbReference type="GO" id="GO:0003723">
    <property type="term" value="F:RNA binding"/>
    <property type="evidence" value="ECO:0007669"/>
    <property type="project" value="UniProtKB-UniRule"/>
</dbReference>
<dbReference type="Gene3D" id="3.30.70.330">
    <property type="match status" value="1"/>
</dbReference>
<proteinExistence type="predicted"/>
<dbReference type="InterPro" id="IPR012677">
    <property type="entry name" value="Nucleotide-bd_a/b_plait_sf"/>
</dbReference>
<sequence length="398" mass="44826">MEVEQLLDATGRQGASTTVRLQGQGGEVAPGREGVTLRRSISWWKKTSTLEGLDVFLFFQRSCFAPMAASDEMAQKDEDDMKDEKQAEKEYADFEARVKRTIYIDHLSPLVTSQVIKASLAQCANVVNTEFIENYTIEYEIPAAALVEVDNVSQAQAAVDLMNNFPFMLGGMPRPVRAAFAKPEMFPDRPRKPGLKIEFSWVKQGDPGYDGMNKLKGLMRRQEAENMALIKNQLEEEKELAAQQQETLVANSNKYDMLENLVNNGEITKLAQHYKLWPAAKQQFLSVTTVDTLRSDQLMYCCRGQYANPVACQPTFYSKKFKAACPAAYSYAYDDPSSIFTCAQSPDYTITFCSSNIHFNESLLLLTVWYCTFRCSRKQSLPGIAICIPSVTDWLIKA</sequence>
<accession>M8BX11</accession>
<name>M8BX11_AEGTA</name>